<dbReference type="SMART" id="SM00060">
    <property type="entry name" value="FN3"/>
    <property type="match status" value="3"/>
</dbReference>
<dbReference type="InterPro" id="IPR007110">
    <property type="entry name" value="Ig-like_dom"/>
</dbReference>
<dbReference type="GO" id="GO:0005886">
    <property type="term" value="C:plasma membrane"/>
    <property type="evidence" value="ECO:0007669"/>
    <property type="project" value="UniProtKB-SubCell"/>
</dbReference>
<keyword evidence="5 10" id="KW-0472">Membrane</keyword>
<evidence type="ECO:0000256" key="4">
    <source>
        <dbReference type="ARBA" id="ARBA00022737"/>
    </source>
</evidence>
<evidence type="ECO:0000256" key="9">
    <source>
        <dbReference type="SAM" id="MobiDB-lite"/>
    </source>
</evidence>
<dbReference type="PANTHER" id="PTHR44170">
    <property type="entry name" value="PROTEIN SIDEKICK"/>
    <property type="match status" value="1"/>
</dbReference>
<dbReference type="CDD" id="cd00096">
    <property type="entry name" value="Ig"/>
    <property type="match status" value="1"/>
</dbReference>
<evidence type="ECO:0008006" key="15">
    <source>
        <dbReference type="Google" id="ProtNLM"/>
    </source>
</evidence>
<feature type="domain" description="Ig-like" evidence="11">
    <location>
        <begin position="26"/>
        <end position="113"/>
    </location>
</feature>
<dbReference type="Pfam" id="PF00041">
    <property type="entry name" value="fn3"/>
    <property type="match status" value="3"/>
</dbReference>
<feature type="compositionally biased region" description="Pro residues" evidence="9">
    <location>
        <begin position="798"/>
        <end position="807"/>
    </location>
</feature>
<accession>A0A8T3E2Q3</accession>
<evidence type="ECO:0000256" key="6">
    <source>
        <dbReference type="ARBA" id="ARBA00023157"/>
    </source>
</evidence>
<feature type="compositionally biased region" description="Acidic residues" evidence="9">
    <location>
        <begin position="1198"/>
        <end position="1215"/>
    </location>
</feature>
<dbReference type="GO" id="GO:0098609">
    <property type="term" value="P:cell-cell adhesion"/>
    <property type="evidence" value="ECO:0007669"/>
    <property type="project" value="TreeGrafter"/>
</dbReference>
<dbReference type="InterPro" id="IPR036179">
    <property type="entry name" value="Ig-like_dom_sf"/>
</dbReference>
<dbReference type="InterPro" id="IPR003598">
    <property type="entry name" value="Ig_sub2"/>
</dbReference>
<keyword evidence="3" id="KW-0732">Signal</keyword>
<comment type="caution">
    <text evidence="13">The sequence shown here is derived from an EMBL/GenBank/DDBJ whole genome shotgun (WGS) entry which is preliminary data.</text>
</comment>
<feature type="region of interest" description="Disordered" evidence="9">
    <location>
        <begin position="1189"/>
        <end position="1258"/>
    </location>
</feature>
<dbReference type="PROSITE" id="PS50853">
    <property type="entry name" value="FN3"/>
    <property type="match status" value="3"/>
</dbReference>
<dbReference type="InterPro" id="IPR013783">
    <property type="entry name" value="Ig-like_fold"/>
</dbReference>
<dbReference type="SMART" id="SM00409">
    <property type="entry name" value="IG"/>
    <property type="match status" value="5"/>
</dbReference>
<dbReference type="SUPFAM" id="SSF48726">
    <property type="entry name" value="Immunoglobulin"/>
    <property type="match status" value="5"/>
</dbReference>
<dbReference type="OrthoDB" id="9998697at2759"/>
<comment type="subcellular location">
    <subcellularLocation>
        <location evidence="1">Cell membrane</location>
    </subcellularLocation>
</comment>
<evidence type="ECO:0000313" key="14">
    <source>
        <dbReference type="Proteomes" id="UP000829720"/>
    </source>
</evidence>
<dbReference type="Proteomes" id="UP000829720">
    <property type="component" value="Unassembled WGS sequence"/>
</dbReference>
<keyword evidence="14" id="KW-1185">Reference proteome</keyword>
<evidence type="ECO:0000256" key="1">
    <source>
        <dbReference type="ARBA" id="ARBA00004236"/>
    </source>
</evidence>
<proteinExistence type="predicted"/>
<protein>
    <recommendedName>
        <fullName evidence="15">Cell adhesion molecule-related/down-regulated by oncogenes</fullName>
    </recommendedName>
</protein>
<feature type="region of interest" description="Disordered" evidence="9">
    <location>
        <begin position="656"/>
        <end position="698"/>
    </location>
</feature>
<dbReference type="FunFam" id="2.60.40.10:FF:000273">
    <property type="entry name" value="contactin-3 isoform X1"/>
    <property type="match status" value="1"/>
</dbReference>
<gene>
    <name evidence="13" type="ORF">AGOR_G00030630</name>
</gene>
<dbReference type="Pfam" id="PF13927">
    <property type="entry name" value="Ig_3"/>
    <property type="match status" value="3"/>
</dbReference>
<feature type="domain" description="Ig-like" evidence="11">
    <location>
        <begin position="118"/>
        <end position="203"/>
    </location>
</feature>
<dbReference type="SUPFAM" id="SSF49265">
    <property type="entry name" value="Fibronectin type III"/>
    <property type="match status" value="2"/>
</dbReference>
<dbReference type="GO" id="GO:0007399">
    <property type="term" value="P:nervous system development"/>
    <property type="evidence" value="ECO:0007669"/>
    <property type="project" value="TreeGrafter"/>
</dbReference>
<keyword evidence="6" id="KW-1015">Disulfide bond</keyword>
<keyword evidence="7" id="KW-0325">Glycoprotein</keyword>
<feature type="domain" description="Ig-like" evidence="11">
    <location>
        <begin position="311"/>
        <end position="395"/>
    </location>
</feature>
<feature type="transmembrane region" description="Helical" evidence="10">
    <location>
        <begin position="941"/>
        <end position="966"/>
    </location>
</feature>
<feature type="domain" description="Ig-like" evidence="11">
    <location>
        <begin position="404"/>
        <end position="510"/>
    </location>
</feature>
<evidence type="ECO:0000256" key="2">
    <source>
        <dbReference type="ARBA" id="ARBA00022475"/>
    </source>
</evidence>
<dbReference type="InterPro" id="IPR003961">
    <property type="entry name" value="FN3_dom"/>
</dbReference>
<feature type="region of interest" description="Disordered" evidence="9">
    <location>
        <begin position="793"/>
        <end position="822"/>
    </location>
</feature>
<name>A0A8T3E2Q3_9TELE</name>
<dbReference type="InterPro" id="IPR013098">
    <property type="entry name" value="Ig_I-set"/>
</dbReference>
<evidence type="ECO:0000256" key="8">
    <source>
        <dbReference type="ARBA" id="ARBA00023319"/>
    </source>
</evidence>
<dbReference type="PANTHER" id="PTHR44170:SF1">
    <property type="entry name" value="CELL ADHESION MOLECULE-RELATED_DOWN-REGULATED BY ONCOGENES"/>
    <property type="match status" value="1"/>
</dbReference>
<feature type="domain" description="Fibronectin type-III" evidence="12">
    <location>
        <begin position="709"/>
        <end position="808"/>
    </location>
</feature>
<evidence type="ECO:0000313" key="13">
    <source>
        <dbReference type="EMBL" id="KAI1903769.1"/>
    </source>
</evidence>
<dbReference type="InterPro" id="IPR036116">
    <property type="entry name" value="FN3_sf"/>
</dbReference>
<evidence type="ECO:0000256" key="7">
    <source>
        <dbReference type="ARBA" id="ARBA00023180"/>
    </source>
</evidence>
<keyword evidence="2" id="KW-1003">Cell membrane</keyword>
<dbReference type="SMART" id="SM00408">
    <property type="entry name" value="IGc2"/>
    <property type="match status" value="5"/>
</dbReference>
<sequence length="1258" mass="136851">MDVCLKALSIFLYLSQALLVCYSAAPLYFRSEPNSAVQRLGGAVHLRCSVRPPSARISWRFMGLPLDPHGEGGVRLKDGSLTIPSLQPAQEGLYQCLAHADTGAIASRPARVSIADTAEFGESRRRTLSVAEGATARIECLLPRSDPPALPRFRVRGQWLETSTDEYLILPSGNLQIVSVSPQHQGTYKCGAYNPVTRETRVEAHGTKVTIKRSDGPSQARVVFPTSPQTLSVVQSESLTLECVLAGSPYPTARWVKDGQEVILGSSHRLVHNNLLLTATRKNDGGNYQCLAGTGTDVVSVNYTVNVLEPPSVLRGLSDQSVSSGSSVRFVCVAKGNPAPNITWLFNADPVSPSNRHQVSSSYLRIAAVTAQDQGMYQCLLDNGIGWAQSAGTLTVQSGLSSRPVILSPPVSGRFQEGDDVFLSCNASGRPLPVIRWYDSTGPIATHPARLLQPPQASARAPGDSPPHLTMSRPGSSSLYIQAITPAHAGKYVCEASNELGSVKAEAFVSVEAIESTTVLAATDPEVSADPVQNDEGEEPFLQEEEGEEEELDEQAPPTERTSDQPTPEAPIIISPPQTHKPDVYSLEWRPGRDWGSPINAYFVKYRKLDDAGNIVGGWQTVRVPGSEKTLTLSELEPSSLYEVLMVARSSAGEGQPAMLTFRTGKERTTSSSKNPSKPPVLSQPEKVPEHENPNTHFGVVMHDRVPEAPDRPTISMATESSVYVTWIPRANGGSPITAFRVEYRRQGRSAEWITAADNISPLKLSVEVRSLEPGSTYRFRVIAINMYGESHHSAPSRPYPVSPVSPPSSNRPVAGPHISSTDAVSDTQIMLRWTYTPSSNNNTPIQGFYIYYRPTDSDNDSDYKRDVVEGMREWHLIGQLQPETSYDIKMQCFNDGGESEYSNVMICETKARLPPGVAPPSLVTPPGPYVPDPPSAAGGLLYLIVGSVLGVMVLILLLFITMCLWRNRQQSSLHKYDPPGYLYQPAEMNGHVLEYTTLPGTSRVNGGYGHSGSLAPPGCPHLHHKLPNGLALLNGTGGLYPPAHPHGHGHAHDGALPHAGLEYEHQHPHTHHPHNGGGMYTALPQSDPSDCMSCQNFCNNNRCFTKANASFSNGSLPMMHRVAPCHQDGLEMVPLGHMTPRCHTPNVQQCMGGEEPSRLGVESEEEKAPPLSQTSCCQAGECQHCSSEERDEVPRQEEEEEEEEDEEEEEEEEEGLKSRWEEGLSLSLPELDCKDQAGCVSPSRPVEELHQPAGLQT</sequence>
<keyword evidence="4" id="KW-0677">Repeat</keyword>
<feature type="region of interest" description="Disordered" evidence="9">
    <location>
        <begin position="1147"/>
        <end position="1177"/>
    </location>
</feature>
<dbReference type="FunFam" id="2.60.40.10:FF:000205">
    <property type="entry name" value="Cell adhesion associated, oncogene regulated"/>
    <property type="match status" value="1"/>
</dbReference>
<dbReference type="InterPro" id="IPR003599">
    <property type="entry name" value="Ig_sub"/>
</dbReference>
<feature type="domain" description="Ig-like" evidence="11">
    <location>
        <begin position="217"/>
        <end position="306"/>
    </location>
</feature>
<dbReference type="Pfam" id="PF07679">
    <property type="entry name" value="I-set"/>
    <property type="match status" value="1"/>
</dbReference>
<feature type="domain" description="Fibronectin type-III" evidence="12">
    <location>
        <begin position="567"/>
        <end position="668"/>
    </location>
</feature>
<organism evidence="13 14">
    <name type="scientific">Albula goreensis</name>
    <dbReference type="NCBI Taxonomy" id="1534307"/>
    <lineage>
        <taxon>Eukaryota</taxon>
        <taxon>Metazoa</taxon>
        <taxon>Chordata</taxon>
        <taxon>Craniata</taxon>
        <taxon>Vertebrata</taxon>
        <taxon>Euteleostomi</taxon>
        <taxon>Actinopterygii</taxon>
        <taxon>Neopterygii</taxon>
        <taxon>Teleostei</taxon>
        <taxon>Albuliformes</taxon>
        <taxon>Albulidae</taxon>
        <taxon>Albula</taxon>
    </lineage>
</organism>
<reference evidence="13" key="1">
    <citation type="submission" date="2021-01" db="EMBL/GenBank/DDBJ databases">
        <authorList>
            <person name="Zahm M."/>
            <person name="Roques C."/>
            <person name="Cabau C."/>
            <person name="Klopp C."/>
            <person name="Donnadieu C."/>
            <person name="Jouanno E."/>
            <person name="Lampietro C."/>
            <person name="Louis A."/>
            <person name="Herpin A."/>
            <person name="Echchiki A."/>
            <person name="Berthelot C."/>
            <person name="Parey E."/>
            <person name="Roest-Crollius H."/>
            <person name="Braasch I."/>
            <person name="Postlethwait J."/>
            <person name="Bobe J."/>
            <person name="Montfort J."/>
            <person name="Bouchez O."/>
            <person name="Begum T."/>
            <person name="Mejri S."/>
            <person name="Adams A."/>
            <person name="Chen W.-J."/>
            <person name="Guiguen Y."/>
        </authorList>
    </citation>
    <scope>NUCLEOTIDE SEQUENCE</scope>
    <source>
        <tissue evidence="13">Blood</tissue>
    </source>
</reference>
<evidence type="ECO:0000259" key="12">
    <source>
        <dbReference type="PROSITE" id="PS50853"/>
    </source>
</evidence>
<dbReference type="PROSITE" id="PS50835">
    <property type="entry name" value="IG_LIKE"/>
    <property type="match status" value="5"/>
</dbReference>
<feature type="domain" description="Fibronectin type-III" evidence="12">
    <location>
        <begin position="813"/>
        <end position="913"/>
    </location>
</feature>
<evidence type="ECO:0000256" key="10">
    <source>
        <dbReference type="SAM" id="Phobius"/>
    </source>
</evidence>
<keyword evidence="8" id="KW-0393">Immunoglobulin domain</keyword>
<feature type="compositionally biased region" description="Acidic residues" evidence="9">
    <location>
        <begin position="533"/>
        <end position="554"/>
    </location>
</feature>
<dbReference type="CDD" id="cd00063">
    <property type="entry name" value="FN3"/>
    <property type="match status" value="3"/>
</dbReference>
<evidence type="ECO:0000256" key="3">
    <source>
        <dbReference type="ARBA" id="ARBA00022729"/>
    </source>
</evidence>
<dbReference type="AlphaFoldDB" id="A0A8T3E2Q3"/>
<evidence type="ECO:0000259" key="11">
    <source>
        <dbReference type="PROSITE" id="PS50835"/>
    </source>
</evidence>
<feature type="region of interest" description="Disordered" evidence="9">
    <location>
        <begin position="521"/>
        <end position="580"/>
    </location>
</feature>
<evidence type="ECO:0000256" key="5">
    <source>
        <dbReference type="ARBA" id="ARBA00023136"/>
    </source>
</evidence>
<dbReference type="EMBL" id="JAERUA010000002">
    <property type="protein sequence ID" value="KAI1903769.1"/>
    <property type="molecule type" value="Genomic_DNA"/>
</dbReference>
<feature type="region of interest" description="Disordered" evidence="9">
    <location>
        <begin position="446"/>
        <end position="475"/>
    </location>
</feature>
<dbReference type="Gene3D" id="2.60.40.10">
    <property type="entry name" value="Immunoglobulins"/>
    <property type="match status" value="8"/>
</dbReference>
<keyword evidence="10" id="KW-0812">Transmembrane</keyword>
<keyword evidence="10" id="KW-1133">Transmembrane helix</keyword>